<organism evidence="2 3">
    <name type="scientific">Ambispora gerdemannii</name>
    <dbReference type="NCBI Taxonomy" id="144530"/>
    <lineage>
        <taxon>Eukaryota</taxon>
        <taxon>Fungi</taxon>
        <taxon>Fungi incertae sedis</taxon>
        <taxon>Mucoromycota</taxon>
        <taxon>Glomeromycotina</taxon>
        <taxon>Glomeromycetes</taxon>
        <taxon>Archaeosporales</taxon>
        <taxon>Ambisporaceae</taxon>
        <taxon>Ambispora</taxon>
    </lineage>
</organism>
<sequence length="561" mass="64619">ALVVITVIIGTVFLPGKKDNKPNQVTNLGEQQRQQVREAASQLVGSILDNQNNFNQLTTNPDGSRRDIDEIEEVFLLGSLNRSPHSPTTPAPNQITSSLSFEVIEQTWYELRVFILAGLQNPNQSLIDNARLRIKNDIENELLDEYLKVIQELKTIKELFEKYTQIRTDLVINKVSRKDELIFKGYSEKDVEKLTEWGLLEQDFSNLFDEKRIGVTNTLSVYFPENIIEEQRNSVRQLIELLLDKSEKLGKEVYKNDIYILRVGSRDREGTISGPSSGIAHYLALYSALNNLLAQLRVIKLNKEGKEVCHKYPEIDSYEDIKSPLLQKKVKQVHFISQVDQIGVALQEILKEPEKKITHSCGKDEIPEKKPEKPEPREPPQKPEKPNSEITSEQLLSLATELSIREKGDSRDFWEKLSSSIQKNPNYQKTFQETLNLRKEYLDKLEKLQSNPNQRNSNQGKKTRKFVRASDGKILVKEEEVRENDKMTCEVCHQQFEDVKDEKIEAKDPIDPKPEEIEKKTKELYQEYENKFKKIASAVANLNMEILTNLSNLGCVIQKIN</sequence>
<evidence type="ECO:0000256" key="1">
    <source>
        <dbReference type="SAM" id="MobiDB-lite"/>
    </source>
</evidence>
<gene>
    <name evidence="2" type="ORF">AGERDE_LOCUS10932</name>
</gene>
<evidence type="ECO:0000313" key="2">
    <source>
        <dbReference type="EMBL" id="CAG8640021.1"/>
    </source>
</evidence>
<feature type="non-terminal residue" evidence="2">
    <location>
        <position position="561"/>
    </location>
</feature>
<dbReference type="EMBL" id="CAJVPL010003884">
    <property type="protein sequence ID" value="CAG8640021.1"/>
    <property type="molecule type" value="Genomic_DNA"/>
</dbReference>
<proteinExistence type="predicted"/>
<accession>A0A9N9GWS5</accession>
<feature type="compositionally biased region" description="Polar residues" evidence="1">
    <location>
        <begin position="448"/>
        <end position="460"/>
    </location>
</feature>
<feature type="compositionally biased region" description="Basic and acidic residues" evidence="1">
    <location>
        <begin position="357"/>
        <end position="387"/>
    </location>
</feature>
<comment type="caution">
    <text evidence="2">The sequence shown here is derived from an EMBL/GenBank/DDBJ whole genome shotgun (WGS) entry which is preliminary data.</text>
</comment>
<dbReference type="OrthoDB" id="2445307at2759"/>
<reference evidence="2" key="1">
    <citation type="submission" date="2021-06" db="EMBL/GenBank/DDBJ databases">
        <authorList>
            <person name="Kallberg Y."/>
            <person name="Tangrot J."/>
            <person name="Rosling A."/>
        </authorList>
    </citation>
    <scope>NUCLEOTIDE SEQUENCE</scope>
    <source>
        <strain evidence="2">MT106</strain>
    </source>
</reference>
<feature type="region of interest" description="Disordered" evidence="1">
    <location>
        <begin position="357"/>
        <end position="393"/>
    </location>
</feature>
<dbReference type="AlphaFoldDB" id="A0A9N9GWS5"/>
<keyword evidence="3" id="KW-1185">Reference proteome</keyword>
<dbReference type="Proteomes" id="UP000789831">
    <property type="component" value="Unassembled WGS sequence"/>
</dbReference>
<feature type="region of interest" description="Disordered" evidence="1">
    <location>
        <begin position="447"/>
        <end position="466"/>
    </location>
</feature>
<name>A0A9N9GWS5_9GLOM</name>
<evidence type="ECO:0000313" key="3">
    <source>
        <dbReference type="Proteomes" id="UP000789831"/>
    </source>
</evidence>
<protein>
    <submittedName>
        <fullName evidence="2">4673_t:CDS:1</fullName>
    </submittedName>
</protein>